<dbReference type="PANTHER" id="PTHR12831:SF0">
    <property type="entry name" value="GENERAL TRANSCRIPTION FACTOR IIH SUBUNIT 3"/>
    <property type="match status" value="1"/>
</dbReference>
<keyword evidence="8 14" id="KW-0862">Zinc</keyword>
<comment type="subunit">
    <text evidence="14">Component of the 7-subunit TFIIH core complex composed of XPB/SSL2, XPD/RAD3, SSL1, TFB1, TFB2, TFB4 and TFB5, which is active in NER. The core complex associates with the 3-subunit CTD-kinase module TFIIK composed of CCL1, KIN28 and TFB3 to form the 10-subunit holoenzyme (holo-TFIIH) active in transcription.</text>
</comment>
<keyword evidence="11 14" id="KW-0234">DNA repair</keyword>
<keyword evidence="16" id="KW-1185">Reference proteome</keyword>
<dbReference type="GeneID" id="36517171"/>
<evidence type="ECO:0000256" key="4">
    <source>
        <dbReference type="ARBA" id="ARBA00021280"/>
    </source>
</evidence>
<gene>
    <name evidence="15" type="ORF">B9G98_03423</name>
</gene>
<keyword evidence="12 14" id="KW-0539">Nucleus</keyword>
<dbReference type="InterPro" id="IPR036465">
    <property type="entry name" value="vWFA_dom_sf"/>
</dbReference>
<evidence type="ECO:0000256" key="8">
    <source>
        <dbReference type="ARBA" id="ARBA00022833"/>
    </source>
</evidence>
<dbReference type="GO" id="GO:0000439">
    <property type="term" value="C:transcription factor TFIIH core complex"/>
    <property type="evidence" value="ECO:0007669"/>
    <property type="project" value="UniProtKB-UniRule"/>
</dbReference>
<dbReference type="InterPro" id="IPR004600">
    <property type="entry name" value="TFIIH_Tfb4/GTF2H3"/>
</dbReference>
<keyword evidence="10 14" id="KW-0804">Transcription</keyword>
<dbReference type="Proteomes" id="UP000238350">
    <property type="component" value="Unassembled WGS sequence"/>
</dbReference>
<evidence type="ECO:0000256" key="6">
    <source>
        <dbReference type="ARBA" id="ARBA00022763"/>
    </source>
</evidence>
<sequence length="294" mass="32202">MDGVDDTSAVLQAAGLHQPPVEEAPSLLCVIIDTHAEGWHKLEGWSFKETMASVMVLLNAHMALSNANDVAVLGFNGMGPRMVYPQKEDAPLSDVKLEGTMYRQFHKMDKTVLAALATQLQETTVNKHCSISAPLTLALCYTQRIMRQRPGTRGRILLVSVTGDVPSKYISTMNSIFAAQKAHIPIDVCKLGGEKTNLQQAADFTGGAYIDIAHPRGLVQYFMSTFLIDPATRQMLNQATQPEVDFRAVCFLTKEVVEIGHVCSVCLCIMKDEPDGSCPICHTVFESTQLPSFT</sequence>
<evidence type="ECO:0000256" key="11">
    <source>
        <dbReference type="ARBA" id="ARBA00023204"/>
    </source>
</evidence>
<dbReference type="GO" id="GO:0005675">
    <property type="term" value="C:transcription factor TFIIH holo complex"/>
    <property type="evidence" value="ECO:0007669"/>
    <property type="project" value="UniProtKB-UniRule"/>
</dbReference>
<dbReference type="GO" id="GO:0008270">
    <property type="term" value="F:zinc ion binding"/>
    <property type="evidence" value="ECO:0007669"/>
    <property type="project" value="UniProtKB-KW"/>
</dbReference>
<dbReference type="OrthoDB" id="17307at2759"/>
<comment type="subcellular location">
    <subcellularLocation>
        <location evidence="2 14">Nucleus</location>
    </subcellularLocation>
</comment>
<dbReference type="GO" id="GO:0006289">
    <property type="term" value="P:nucleotide-excision repair"/>
    <property type="evidence" value="ECO:0007669"/>
    <property type="project" value="UniProtKB-UniRule"/>
</dbReference>
<dbReference type="Gene3D" id="3.40.50.410">
    <property type="entry name" value="von Willebrand factor, type A domain"/>
    <property type="match status" value="1"/>
</dbReference>
<evidence type="ECO:0000256" key="7">
    <source>
        <dbReference type="ARBA" id="ARBA00022771"/>
    </source>
</evidence>
<protein>
    <recommendedName>
        <fullName evidence="4 14">General transcription and DNA repair factor IIH subunit TFB4</fullName>
        <shortName evidence="14">TFIIH subunit TFB4</shortName>
    </recommendedName>
    <alternativeName>
        <fullName evidence="13 14">RNA polymerase II transcription factor B subunit 4</fullName>
    </alternativeName>
</protein>
<evidence type="ECO:0000256" key="5">
    <source>
        <dbReference type="ARBA" id="ARBA00022723"/>
    </source>
</evidence>
<keyword evidence="5 14" id="KW-0479">Metal-binding</keyword>
<evidence type="ECO:0000256" key="1">
    <source>
        <dbReference type="ARBA" id="ARBA00002817"/>
    </source>
</evidence>
<evidence type="ECO:0000256" key="3">
    <source>
        <dbReference type="ARBA" id="ARBA00005273"/>
    </source>
</evidence>
<dbReference type="PANTHER" id="PTHR12831">
    <property type="entry name" value="TRANSCRIPTION INITIATION FACTOR IIH TFIIH , POLYPEPTIDE 3-RELATED"/>
    <property type="match status" value="1"/>
</dbReference>
<evidence type="ECO:0000256" key="10">
    <source>
        <dbReference type="ARBA" id="ARBA00023163"/>
    </source>
</evidence>
<evidence type="ECO:0000313" key="15">
    <source>
        <dbReference type="EMBL" id="PRT55803.1"/>
    </source>
</evidence>
<dbReference type="EMBL" id="NDIQ01000022">
    <property type="protein sequence ID" value="PRT55803.1"/>
    <property type="molecule type" value="Genomic_DNA"/>
</dbReference>
<reference evidence="15 16" key="1">
    <citation type="submission" date="2017-04" db="EMBL/GenBank/DDBJ databases">
        <title>Genome sequencing of [Candida] sorbophila.</title>
        <authorList>
            <person name="Ahn J.O."/>
        </authorList>
    </citation>
    <scope>NUCLEOTIDE SEQUENCE [LARGE SCALE GENOMIC DNA]</scope>
    <source>
        <strain evidence="15 16">DS02</strain>
    </source>
</reference>
<keyword evidence="6 14" id="KW-0227">DNA damage</keyword>
<dbReference type="STRING" id="45607.A0A2T0FLD1"/>
<keyword evidence="7 14" id="KW-0863">Zinc-finger</keyword>
<comment type="similarity">
    <text evidence="3 14">Belongs to the TFB4 family.</text>
</comment>
<evidence type="ECO:0000256" key="9">
    <source>
        <dbReference type="ARBA" id="ARBA00023015"/>
    </source>
</evidence>
<evidence type="ECO:0000256" key="12">
    <source>
        <dbReference type="ARBA" id="ARBA00023242"/>
    </source>
</evidence>
<proteinExistence type="inferred from homology"/>
<organism evidence="15 16">
    <name type="scientific">Wickerhamiella sorbophila</name>
    <dbReference type="NCBI Taxonomy" id="45607"/>
    <lineage>
        <taxon>Eukaryota</taxon>
        <taxon>Fungi</taxon>
        <taxon>Dikarya</taxon>
        <taxon>Ascomycota</taxon>
        <taxon>Saccharomycotina</taxon>
        <taxon>Dipodascomycetes</taxon>
        <taxon>Dipodascales</taxon>
        <taxon>Trichomonascaceae</taxon>
        <taxon>Wickerhamiella</taxon>
    </lineage>
</organism>
<dbReference type="AlphaFoldDB" id="A0A2T0FLD1"/>
<evidence type="ECO:0000313" key="16">
    <source>
        <dbReference type="Proteomes" id="UP000238350"/>
    </source>
</evidence>
<dbReference type="GO" id="GO:0006355">
    <property type="term" value="P:regulation of DNA-templated transcription"/>
    <property type="evidence" value="ECO:0007669"/>
    <property type="project" value="InterPro"/>
</dbReference>
<accession>A0A2T0FLD1</accession>
<evidence type="ECO:0000256" key="2">
    <source>
        <dbReference type="ARBA" id="ARBA00004123"/>
    </source>
</evidence>
<dbReference type="RefSeq" id="XP_024665748.1">
    <property type="nucleotide sequence ID" value="XM_024809980.1"/>
</dbReference>
<evidence type="ECO:0000256" key="13">
    <source>
        <dbReference type="ARBA" id="ARBA00033341"/>
    </source>
</evidence>
<dbReference type="Pfam" id="PF03850">
    <property type="entry name" value="Tfb4"/>
    <property type="match status" value="1"/>
</dbReference>
<name>A0A2T0FLD1_9ASCO</name>
<keyword evidence="9 14" id="KW-0805">Transcription regulation</keyword>
<evidence type="ECO:0000256" key="14">
    <source>
        <dbReference type="RuleBase" id="RU368090"/>
    </source>
</evidence>
<comment type="function">
    <text evidence="1 14">Component of the general transcription and DNA repair factor IIH (TFIIH) core complex, which is involved in general and transcription-coupled nucleotide excision repair (NER) of damaged DNA and, when complexed to TFIIK, in RNA transcription by RNA polymerase II. In NER, TFIIH acts by opening DNA around the lesion to allow the excision of the damaged oligonucleotide and its replacement by a new DNA fragment. In transcription, TFIIH has an essential role in transcription initiation. When the pre-initiation complex (PIC) has been established, TFIIH is required for promoter opening and promoter escape. Phosphorylation of the C-terminal tail (CTD) of the largest subunit of RNA polymerase II by the kinase module TFIIK controls the initiation of transcription.</text>
</comment>
<comment type="caution">
    <text evidence="15">The sequence shown here is derived from an EMBL/GenBank/DDBJ whole genome shotgun (WGS) entry which is preliminary data.</text>
</comment>